<evidence type="ECO:0000313" key="2">
    <source>
        <dbReference type="Proteomes" id="UP000248291"/>
    </source>
</evidence>
<gene>
    <name evidence="1" type="ORF">KPSA3_07454</name>
</gene>
<evidence type="ECO:0000313" key="1">
    <source>
        <dbReference type="EMBL" id="GBH21408.1"/>
    </source>
</evidence>
<organism evidence="1 2">
    <name type="scientific">Pseudomonas syringae pv. actinidiae</name>
    <dbReference type="NCBI Taxonomy" id="103796"/>
    <lineage>
        <taxon>Bacteria</taxon>
        <taxon>Pseudomonadati</taxon>
        <taxon>Pseudomonadota</taxon>
        <taxon>Gammaproteobacteria</taxon>
        <taxon>Pseudomonadales</taxon>
        <taxon>Pseudomonadaceae</taxon>
        <taxon>Pseudomonas</taxon>
        <taxon>Pseudomonas syringae</taxon>
    </lineage>
</organism>
<dbReference type="Proteomes" id="UP000248291">
    <property type="component" value="Unassembled WGS sequence"/>
</dbReference>
<reference evidence="1 2" key="1">
    <citation type="submission" date="2018-04" db="EMBL/GenBank/DDBJ databases">
        <title>Draft genome sequence of Pseudomonas syringae pv. actinidiae biovar 3 strains isolated from kiwifruit in Kagawa prefecture.</title>
        <authorList>
            <person name="Tabuchi M."/>
            <person name="Saito M."/>
            <person name="Fujiwara S."/>
            <person name="Sasa N."/>
            <person name="Akimitsu K."/>
            <person name="Gomi K."/>
            <person name="Konishi-Sugita S."/>
            <person name="Hamano K."/>
            <person name="Kataoka I."/>
        </authorList>
    </citation>
    <scope>NUCLEOTIDE SEQUENCE [LARGE SCALE GENOMIC DNA]</scope>
    <source>
        <strain evidence="1 2">MAFF212211</strain>
    </source>
</reference>
<dbReference type="AlphaFoldDB" id="A0AAN4TPQ5"/>
<dbReference type="EMBL" id="BGKA01000289">
    <property type="protein sequence ID" value="GBH21408.1"/>
    <property type="molecule type" value="Genomic_DNA"/>
</dbReference>
<comment type="caution">
    <text evidence="1">The sequence shown here is derived from an EMBL/GenBank/DDBJ whole genome shotgun (WGS) entry which is preliminary data.</text>
</comment>
<protein>
    <submittedName>
        <fullName evidence="1">Uncharacterized protein</fullName>
    </submittedName>
</protein>
<proteinExistence type="predicted"/>
<accession>A0AAN4TPQ5</accession>
<sequence length="76" mass="8661">MTNILIRNFPRLGHPLAQQRLLRSRIAITTIAAGHASFIDTLQARFIQGHLRVVEALLSGYSTVDLMLMLRRQHKL</sequence>
<name>A0AAN4TPQ5_PSESF</name>